<evidence type="ECO:0000256" key="1">
    <source>
        <dbReference type="ARBA" id="ARBA00004123"/>
    </source>
</evidence>
<organism evidence="7">
    <name type="scientific">Eucalyptus grandis</name>
    <name type="common">Flooded gum</name>
    <dbReference type="NCBI Taxonomy" id="71139"/>
    <lineage>
        <taxon>Eukaryota</taxon>
        <taxon>Viridiplantae</taxon>
        <taxon>Streptophyta</taxon>
        <taxon>Embryophyta</taxon>
        <taxon>Tracheophyta</taxon>
        <taxon>Spermatophyta</taxon>
        <taxon>Magnoliopsida</taxon>
        <taxon>eudicotyledons</taxon>
        <taxon>Gunneridae</taxon>
        <taxon>Pentapetalae</taxon>
        <taxon>rosids</taxon>
        <taxon>malvids</taxon>
        <taxon>Myrtales</taxon>
        <taxon>Myrtaceae</taxon>
        <taxon>Myrtoideae</taxon>
        <taxon>Eucalypteae</taxon>
        <taxon>Eucalyptus</taxon>
    </lineage>
</organism>
<dbReference type="PANTHER" id="PTHR31391">
    <property type="entry name" value="B3 DOMAIN-CONTAINING PROTEIN OS11G0197600-RELATED"/>
    <property type="match status" value="1"/>
</dbReference>
<dbReference type="PROSITE" id="PS50863">
    <property type="entry name" value="B3"/>
    <property type="match status" value="1"/>
</dbReference>
<dbReference type="Pfam" id="PF02362">
    <property type="entry name" value="B3"/>
    <property type="match status" value="1"/>
</dbReference>
<dbReference type="Gramene" id="KCW63615">
    <property type="protein sequence ID" value="KCW63615"/>
    <property type="gene ID" value="EUGRSUZ_G01241"/>
</dbReference>
<dbReference type="EMBL" id="KK198759">
    <property type="protein sequence ID" value="KCW63615.1"/>
    <property type="molecule type" value="Genomic_DNA"/>
</dbReference>
<accession>A0A059BD55</accession>
<dbReference type="GO" id="GO:0005634">
    <property type="term" value="C:nucleus"/>
    <property type="evidence" value="ECO:0007669"/>
    <property type="project" value="UniProtKB-SubCell"/>
</dbReference>
<proteinExistence type="predicted"/>
<dbReference type="GO" id="GO:0003677">
    <property type="term" value="F:DNA binding"/>
    <property type="evidence" value="ECO:0007669"/>
    <property type="project" value="UniProtKB-KW"/>
</dbReference>
<comment type="subcellular location">
    <subcellularLocation>
        <location evidence="1">Nucleus</location>
    </subcellularLocation>
</comment>
<evidence type="ECO:0000256" key="4">
    <source>
        <dbReference type="ARBA" id="ARBA00023163"/>
    </source>
</evidence>
<gene>
    <name evidence="7" type="ORF">EUGRSUZ_G01241</name>
</gene>
<dbReference type="SUPFAM" id="SSF101936">
    <property type="entry name" value="DNA-binding pseudobarrel domain"/>
    <property type="match status" value="1"/>
</dbReference>
<dbReference type="AlphaFoldDB" id="A0A059BD55"/>
<reference evidence="7" key="1">
    <citation type="submission" date="2013-07" db="EMBL/GenBank/DDBJ databases">
        <title>The genome of Eucalyptus grandis.</title>
        <authorList>
            <person name="Schmutz J."/>
            <person name="Hayes R."/>
            <person name="Myburg A."/>
            <person name="Tuskan G."/>
            <person name="Grattapaglia D."/>
            <person name="Rokhsar D.S."/>
        </authorList>
    </citation>
    <scope>NUCLEOTIDE SEQUENCE</scope>
    <source>
        <tissue evidence="7">Leaf extractions</tissue>
    </source>
</reference>
<dbReference type="CDD" id="cd10017">
    <property type="entry name" value="B3_DNA"/>
    <property type="match status" value="1"/>
</dbReference>
<protein>
    <recommendedName>
        <fullName evidence="6">TF-B3 domain-containing protein</fullName>
    </recommendedName>
</protein>
<sequence length="145" mass="16646">MTSKFQHAHVQSVPVKFVKQHLHENKQVATLRVPVKFVKQHLHENKQVATLRYSDRSWPVKLIRSLGQARGAPALAFSTGWCVFARETDLHAGNVCSFELIDRDETVFKVSILRGAGNDLIHVNGDEHRKYYLRPLQHRNEIRGS</sequence>
<evidence type="ECO:0000259" key="6">
    <source>
        <dbReference type="PROSITE" id="PS50863"/>
    </source>
</evidence>
<dbReference type="InterPro" id="IPR003340">
    <property type="entry name" value="B3_DNA-bd"/>
</dbReference>
<keyword evidence="2" id="KW-0805">Transcription regulation</keyword>
<evidence type="ECO:0000256" key="3">
    <source>
        <dbReference type="ARBA" id="ARBA00023125"/>
    </source>
</evidence>
<dbReference type="InterPro" id="IPR015300">
    <property type="entry name" value="DNA-bd_pseudobarrel_sf"/>
</dbReference>
<dbReference type="SMART" id="SM01019">
    <property type="entry name" value="B3"/>
    <property type="match status" value="1"/>
</dbReference>
<dbReference type="InParanoid" id="A0A059BD55"/>
<dbReference type="InterPro" id="IPR044837">
    <property type="entry name" value="REM16-like"/>
</dbReference>
<dbReference type="Gene3D" id="2.40.330.10">
    <property type="entry name" value="DNA-binding pseudobarrel domain"/>
    <property type="match status" value="1"/>
</dbReference>
<keyword evidence="3" id="KW-0238">DNA-binding</keyword>
<keyword evidence="5" id="KW-0539">Nucleus</keyword>
<name>A0A059BD55_EUCGR</name>
<dbReference type="OMA" id="WCVFARE"/>
<keyword evidence="4" id="KW-0804">Transcription</keyword>
<dbReference type="PANTHER" id="PTHR31391:SF143">
    <property type="entry name" value="B3 DNA-BINDING DOMAIN PROTEIN"/>
    <property type="match status" value="1"/>
</dbReference>
<evidence type="ECO:0000256" key="2">
    <source>
        <dbReference type="ARBA" id="ARBA00023015"/>
    </source>
</evidence>
<evidence type="ECO:0000256" key="5">
    <source>
        <dbReference type="ARBA" id="ARBA00023242"/>
    </source>
</evidence>
<evidence type="ECO:0000313" key="7">
    <source>
        <dbReference type="EMBL" id="KCW63615.1"/>
    </source>
</evidence>
<feature type="domain" description="TF-B3" evidence="6">
    <location>
        <begin position="16"/>
        <end position="116"/>
    </location>
</feature>